<dbReference type="GeneID" id="16076741"/>
<dbReference type="Pfam" id="PF01061">
    <property type="entry name" value="ABC2_membrane"/>
    <property type="match status" value="1"/>
</dbReference>
<evidence type="ECO:0000256" key="1">
    <source>
        <dbReference type="ARBA" id="ARBA00004141"/>
    </source>
</evidence>
<dbReference type="Proteomes" id="UP000007799">
    <property type="component" value="Unassembled WGS sequence"/>
</dbReference>
<feature type="chain" id="PRO_5003290214" description="ABC-2 type transporter transmembrane domain-containing protein" evidence="6">
    <location>
        <begin position="18"/>
        <end position="139"/>
    </location>
</feature>
<dbReference type="KEGG" id="sre:PTSG_02654"/>
<evidence type="ECO:0000256" key="5">
    <source>
        <dbReference type="SAM" id="Phobius"/>
    </source>
</evidence>
<accession>F2U2X6</accession>
<feature type="domain" description="ABC-2 type transporter transmembrane" evidence="7">
    <location>
        <begin position="2"/>
        <end position="51"/>
    </location>
</feature>
<keyword evidence="4 5" id="KW-0472">Membrane</keyword>
<dbReference type="GO" id="GO:0016020">
    <property type="term" value="C:membrane"/>
    <property type="evidence" value="ECO:0007669"/>
    <property type="project" value="UniProtKB-SubCell"/>
</dbReference>
<evidence type="ECO:0000313" key="9">
    <source>
        <dbReference type="Proteomes" id="UP000007799"/>
    </source>
</evidence>
<evidence type="ECO:0000256" key="2">
    <source>
        <dbReference type="ARBA" id="ARBA00022692"/>
    </source>
</evidence>
<name>F2U2X6_SALR5</name>
<dbReference type="GO" id="GO:0140359">
    <property type="term" value="F:ABC-type transporter activity"/>
    <property type="evidence" value="ECO:0007669"/>
    <property type="project" value="InterPro"/>
</dbReference>
<keyword evidence="9" id="KW-1185">Reference proteome</keyword>
<feature type="transmembrane region" description="Helical" evidence="5">
    <location>
        <begin position="95"/>
        <end position="119"/>
    </location>
</feature>
<evidence type="ECO:0000256" key="4">
    <source>
        <dbReference type="ARBA" id="ARBA00023136"/>
    </source>
</evidence>
<evidence type="ECO:0000259" key="7">
    <source>
        <dbReference type="Pfam" id="PF01061"/>
    </source>
</evidence>
<gene>
    <name evidence="8" type="ORF">PTSG_02654</name>
</gene>
<dbReference type="InterPro" id="IPR013525">
    <property type="entry name" value="ABC2_TM"/>
</dbReference>
<dbReference type="AlphaFoldDB" id="F2U2X6"/>
<evidence type="ECO:0000313" key="8">
    <source>
        <dbReference type="EMBL" id="EGD81970.1"/>
    </source>
</evidence>
<evidence type="ECO:0000256" key="6">
    <source>
        <dbReference type="SAM" id="SignalP"/>
    </source>
</evidence>
<organism evidence="9">
    <name type="scientific">Salpingoeca rosetta (strain ATCC 50818 / BSB-021)</name>
    <dbReference type="NCBI Taxonomy" id="946362"/>
    <lineage>
        <taxon>Eukaryota</taxon>
        <taxon>Choanoflagellata</taxon>
        <taxon>Craspedida</taxon>
        <taxon>Salpingoecidae</taxon>
        <taxon>Salpingoeca</taxon>
    </lineage>
</organism>
<dbReference type="EMBL" id="GL832960">
    <property type="protein sequence ID" value="EGD81970.1"/>
    <property type="molecule type" value="Genomic_DNA"/>
</dbReference>
<keyword evidence="6" id="KW-0732">Signal</keyword>
<dbReference type="RefSeq" id="XP_004996153.1">
    <property type="nucleotide sequence ID" value="XM_004996096.1"/>
</dbReference>
<keyword evidence="3 5" id="KW-1133">Transmembrane helix</keyword>
<protein>
    <recommendedName>
        <fullName evidence="7">ABC-2 type transporter transmembrane domain-containing protein</fullName>
    </recommendedName>
</protein>
<proteinExistence type="predicted"/>
<reference evidence="8" key="1">
    <citation type="submission" date="2009-08" db="EMBL/GenBank/DDBJ databases">
        <title>Annotation of Salpingoeca rosetta.</title>
        <authorList>
            <consortium name="The Broad Institute Genome Sequencing Platform"/>
            <person name="Russ C."/>
            <person name="Cuomo C."/>
            <person name="Burger G."/>
            <person name="Gray M.W."/>
            <person name="Holland P.W.H."/>
            <person name="King N."/>
            <person name="Lang F.B.F."/>
            <person name="Roger A.J."/>
            <person name="Ruiz-Trillo I."/>
            <person name="Young S.K."/>
            <person name="Zeng Q."/>
            <person name="Gargeya S."/>
            <person name="Alvarado L."/>
            <person name="Berlin A."/>
            <person name="Chapman S.B."/>
            <person name="Chen Z."/>
            <person name="Freedman E."/>
            <person name="Gellesch M."/>
            <person name="Goldberg J."/>
            <person name="Griggs A."/>
            <person name="Gujja S."/>
            <person name="Heilman E."/>
            <person name="Heiman D."/>
            <person name="Howarth C."/>
            <person name="Mehta T."/>
            <person name="Neiman D."/>
            <person name="Pearson M."/>
            <person name="Roberts A."/>
            <person name="Saif S."/>
            <person name="Shea T."/>
            <person name="Shenoy N."/>
            <person name="Sisk P."/>
            <person name="Stolte C."/>
            <person name="Sykes S."/>
            <person name="White J."/>
            <person name="Yandava C."/>
            <person name="Haas B."/>
            <person name="Nusbaum C."/>
            <person name="Birren B."/>
        </authorList>
    </citation>
    <scope>NUCLEOTIDE SEQUENCE [LARGE SCALE GENOMIC DNA]</scope>
    <source>
        <strain evidence="8">ATCC 50818</strain>
    </source>
</reference>
<feature type="signal peptide" evidence="6">
    <location>
        <begin position="1"/>
        <end position="17"/>
    </location>
</feature>
<comment type="subcellular location">
    <subcellularLocation>
        <location evidence="1">Membrane</location>
        <topology evidence="1">Multi-pass membrane protein</topology>
    </subcellularLocation>
</comment>
<sequence length="139" mass="15518">MATLASASVLGISFMFGGLFLPGPDMPEGYRWLWYANYIRYALNAMVVPQFHCEGAGNATGTCPTIPIVTVEGVRDMAVSEYVHTFLGLDYEDRWLGLFIVVGFACAFLVLSFLAARFINHFDFAAMILAMRFRRALQE</sequence>
<evidence type="ECO:0000256" key="3">
    <source>
        <dbReference type="ARBA" id="ARBA00022989"/>
    </source>
</evidence>
<dbReference type="InParanoid" id="F2U2X6"/>
<keyword evidence="2 5" id="KW-0812">Transmembrane</keyword>